<name>A0A853EUQ1_9MICO</name>
<proteinExistence type="predicted"/>
<feature type="transmembrane region" description="Helical" evidence="1">
    <location>
        <begin position="194"/>
        <end position="219"/>
    </location>
</feature>
<organism evidence="2 3">
    <name type="scientific">Sanguibacter inulinus</name>
    <dbReference type="NCBI Taxonomy" id="60922"/>
    <lineage>
        <taxon>Bacteria</taxon>
        <taxon>Bacillati</taxon>
        <taxon>Actinomycetota</taxon>
        <taxon>Actinomycetes</taxon>
        <taxon>Micrococcales</taxon>
        <taxon>Sanguibacteraceae</taxon>
        <taxon>Sanguibacter</taxon>
    </lineage>
</organism>
<dbReference type="AlphaFoldDB" id="A0A853EUQ1"/>
<gene>
    <name evidence="2" type="ORF">HZZ10_12100</name>
</gene>
<evidence type="ECO:0000313" key="3">
    <source>
        <dbReference type="Proteomes" id="UP000561011"/>
    </source>
</evidence>
<dbReference type="Proteomes" id="UP000561011">
    <property type="component" value="Unassembled WGS sequence"/>
</dbReference>
<keyword evidence="3" id="KW-1185">Reference proteome</keyword>
<keyword evidence="1" id="KW-1133">Transmembrane helix</keyword>
<reference evidence="2 3" key="1">
    <citation type="submission" date="2020-07" db="EMBL/GenBank/DDBJ databases">
        <title>MOT database genomes.</title>
        <authorList>
            <person name="Joseph S."/>
            <person name="Aduse-Opoku J."/>
            <person name="Hashim A."/>
            <person name="Wade W."/>
            <person name="Curtis M."/>
        </authorList>
    </citation>
    <scope>NUCLEOTIDE SEQUENCE [LARGE SCALE GENOMIC DNA]</scope>
    <source>
        <strain evidence="2 3">DSM 100099</strain>
    </source>
</reference>
<keyword evidence="1" id="KW-0472">Membrane</keyword>
<sequence>MQNFDGTSLAFTILGILLGTPIALAFSPLLGGHGHGRVSLNSAVAHSLATTDWHVFARIRAQFPSGGSTKTRTNDEELAAAFVALVVLVTIVTAYVRNAVLIAGLMAGLSILATVVVTITFTVLWCRGAVDGRGIAARLAAVYIAVIAGVLSALWLVEPPLHADALDALATALRDGGSIFDADGVHVGVIVTQMFAALFTFGLLIACIALGLGSVAAVYVHSSSRPRWLWKFAFWTNRWAMHALTWWTLFILASLSLIMTSGLGFDWLTSAFAWINERIDALLPATPAPAPAPN</sequence>
<evidence type="ECO:0000256" key="1">
    <source>
        <dbReference type="SAM" id="Phobius"/>
    </source>
</evidence>
<protein>
    <submittedName>
        <fullName evidence="2">Uncharacterized protein</fullName>
    </submittedName>
</protein>
<comment type="caution">
    <text evidence="2">The sequence shown here is derived from an EMBL/GenBank/DDBJ whole genome shotgun (WGS) entry which is preliminary data.</text>
</comment>
<feature type="transmembrane region" description="Helical" evidence="1">
    <location>
        <begin position="6"/>
        <end position="30"/>
    </location>
</feature>
<feature type="transmembrane region" description="Helical" evidence="1">
    <location>
        <begin position="102"/>
        <end position="125"/>
    </location>
</feature>
<feature type="transmembrane region" description="Helical" evidence="1">
    <location>
        <begin position="137"/>
        <end position="157"/>
    </location>
</feature>
<accession>A0A853EUQ1</accession>
<evidence type="ECO:0000313" key="2">
    <source>
        <dbReference type="EMBL" id="NYS94257.1"/>
    </source>
</evidence>
<dbReference type="RefSeq" id="WP_179913704.1">
    <property type="nucleotide sequence ID" value="NZ_JACBYE010000029.1"/>
</dbReference>
<feature type="transmembrane region" description="Helical" evidence="1">
    <location>
        <begin position="239"/>
        <end position="259"/>
    </location>
</feature>
<keyword evidence="1" id="KW-0812">Transmembrane</keyword>
<feature type="transmembrane region" description="Helical" evidence="1">
    <location>
        <begin position="78"/>
        <end position="96"/>
    </location>
</feature>
<dbReference type="EMBL" id="JACBYE010000029">
    <property type="protein sequence ID" value="NYS94257.1"/>
    <property type="molecule type" value="Genomic_DNA"/>
</dbReference>